<reference evidence="4" key="1">
    <citation type="submission" date="2021-12" db="EMBL/GenBank/DDBJ databases">
        <authorList>
            <person name="King R."/>
        </authorList>
    </citation>
    <scope>NUCLEOTIDE SEQUENCE</scope>
</reference>
<keyword evidence="2" id="KW-1133">Transmembrane helix</keyword>
<dbReference type="Proteomes" id="UP001153292">
    <property type="component" value="Chromosome 13"/>
</dbReference>
<evidence type="ECO:0000313" key="5">
    <source>
        <dbReference type="Proteomes" id="UP001153292"/>
    </source>
</evidence>
<feature type="compositionally biased region" description="Polar residues" evidence="1">
    <location>
        <begin position="191"/>
        <end position="201"/>
    </location>
</feature>
<proteinExistence type="predicted"/>
<gene>
    <name evidence="4" type="ORF">CHILSU_LOCUS2319</name>
</gene>
<feature type="compositionally biased region" description="Acidic residues" evidence="1">
    <location>
        <begin position="343"/>
        <end position="355"/>
    </location>
</feature>
<keyword evidence="2" id="KW-0472">Membrane</keyword>
<feature type="compositionally biased region" description="Basic and acidic residues" evidence="1">
    <location>
        <begin position="356"/>
        <end position="368"/>
    </location>
</feature>
<feature type="chain" id="PRO_5046140544" description="MANSC domain-containing protein" evidence="3">
    <location>
        <begin position="20"/>
        <end position="493"/>
    </location>
</feature>
<organism evidence="4 5">
    <name type="scientific">Chilo suppressalis</name>
    <name type="common">Asiatic rice borer moth</name>
    <dbReference type="NCBI Taxonomy" id="168631"/>
    <lineage>
        <taxon>Eukaryota</taxon>
        <taxon>Metazoa</taxon>
        <taxon>Ecdysozoa</taxon>
        <taxon>Arthropoda</taxon>
        <taxon>Hexapoda</taxon>
        <taxon>Insecta</taxon>
        <taxon>Pterygota</taxon>
        <taxon>Neoptera</taxon>
        <taxon>Endopterygota</taxon>
        <taxon>Lepidoptera</taxon>
        <taxon>Glossata</taxon>
        <taxon>Ditrysia</taxon>
        <taxon>Pyraloidea</taxon>
        <taxon>Crambidae</taxon>
        <taxon>Crambinae</taxon>
        <taxon>Chilo</taxon>
    </lineage>
</organism>
<evidence type="ECO:0000256" key="2">
    <source>
        <dbReference type="SAM" id="Phobius"/>
    </source>
</evidence>
<feature type="transmembrane region" description="Helical" evidence="2">
    <location>
        <begin position="421"/>
        <end position="439"/>
    </location>
</feature>
<sequence>MFRFIVALLIINSYSGSSGAPTKNVSLSFLLNDLANKCSSSFLSTQMENRLGDCHVSVPPYQKKQLECLLFYDINRQLCEAVASSKLNLNEDYTSKILAEQDGTQLCAASKDWTFTNISEVYNKTVNAVFHDPAKCFKFCVLDSDNVLSVDTTFYCKYFKWGSNMLKSQLSITNPENNADIVVHIPNENVSIKNNSDTSSKPDIDTENDLPSNHDSTNTIKILQPNVASSKSDSITSTNKVNSEIVVTPNKLEQNTVHVKQNDVSEVTDGDKEHNISIPSVNTGTLMNGLKPPLDARLLAHKEKTTSTISPVENNNKKIETGKDGTSQDVINQIENRPAIDNGDPDDYPANDNDSEEVRDGLGDTHVDEDPDDTLDTAKIEQIVNKKELKMDEQKIDNNDLLPKESYSNTIPDFAEEDDHFFPFFLTAIIMVVLLYILYHNKNRVSKVVLGLIVEGRQPGRRRNSRGHAYRRLDTLEQAMSTNTAAPPSKIIY</sequence>
<evidence type="ECO:0000256" key="3">
    <source>
        <dbReference type="SAM" id="SignalP"/>
    </source>
</evidence>
<evidence type="ECO:0000313" key="4">
    <source>
        <dbReference type="EMBL" id="CAH2981824.1"/>
    </source>
</evidence>
<feature type="compositionally biased region" description="Polar residues" evidence="1">
    <location>
        <begin position="209"/>
        <end position="218"/>
    </location>
</feature>
<accession>A0ABN8L518</accession>
<dbReference type="PANTHER" id="PTHR16502:SF0">
    <property type="entry name" value="KERATINOCYTE-ASSOCIATED TRANSMEMBRANE PROTEIN 2"/>
    <property type="match status" value="1"/>
</dbReference>
<dbReference type="PANTHER" id="PTHR16502">
    <property type="entry name" value="KERATINOCYTE-ASSOCIATED TRANSMEMBRANE PROTEIN 2"/>
    <property type="match status" value="1"/>
</dbReference>
<name>A0ABN8L518_CHISP</name>
<evidence type="ECO:0008006" key="6">
    <source>
        <dbReference type="Google" id="ProtNLM"/>
    </source>
</evidence>
<dbReference type="EMBL" id="OU963906">
    <property type="protein sequence ID" value="CAH2981824.1"/>
    <property type="molecule type" value="Genomic_DNA"/>
</dbReference>
<protein>
    <recommendedName>
        <fullName evidence="6">MANSC domain-containing protein</fullName>
    </recommendedName>
</protein>
<keyword evidence="5" id="KW-1185">Reference proteome</keyword>
<keyword evidence="3" id="KW-0732">Signal</keyword>
<feature type="region of interest" description="Disordered" evidence="1">
    <location>
        <begin position="191"/>
        <end position="218"/>
    </location>
</feature>
<dbReference type="InterPro" id="IPR037645">
    <property type="entry name" value="KCT2"/>
</dbReference>
<keyword evidence="2" id="KW-0812">Transmembrane</keyword>
<feature type="region of interest" description="Disordered" evidence="1">
    <location>
        <begin position="336"/>
        <end position="374"/>
    </location>
</feature>
<feature type="signal peptide" evidence="3">
    <location>
        <begin position="1"/>
        <end position="19"/>
    </location>
</feature>
<evidence type="ECO:0000256" key="1">
    <source>
        <dbReference type="SAM" id="MobiDB-lite"/>
    </source>
</evidence>